<gene>
    <name evidence="2" type="ORF">ESB13_04855</name>
</gene>
<protein>
    <recommendedName>
        <fullName evidence="4">Outer membrane lipoprotein-sorting protein</fullName>
    </recommendedName>
</protein>
<feature type="signal peptide" evidence="1">
    <location>
        <begin position="1"/>
        <end position="21"/>
    </location>
</feature>
<dbReference type="EMBL" id="SDHZ01000001">
    <property type="protein sequence ID" value="RXK86143.1"/>
    <property type="molecule type" value="Genomic_DNA"/>
</dbReference>
<dbReference type="AlphaFoldDB" id="A0A4Q1DC12"/>
<keyword evidence="1" id="KW-0732">Signal</keyword>
<feature type="chain" id="PRO_5020900063" description="Outer membrane lipoprotein-sorting protein" evidence="1">
    <location>
        <begin position="22"/>
        <end position="249"/>
    </location>
</feature>
<dbReference type="Proteomes" id="UP000290545">
    <property type="component" value="Unassembled WGS sequence"/>
</dbReference>
<dbReference type="OrthoDB" id="651756at2"/>
<proteinExistence type="predicted"/>
<evidence type="ECO:0000256" key="1">
    <source>
        <dbReference type="SAM" id="SignalP"/>
    </source>
</evidence>
<sequence>MRNREMIILVICSLCFVSVAAQDTSARSQVIKLLERVKQTYRQPAPFQMTVGYYYASENSPSAYIDSLKGELTLWGSSYRVRMPAVETIVNEQYSVTLFESDKLMYLAKPAAIAGQNPLASADSLLQTMKGVSYSIRDTATVQQATLEFSEPSPYKRIVFLVDTASGYLLQSKLWVKSSYMLPELQGNSLAKEGFTEYSIVETRLSDYKKPLLPAGYFDDKQFFIRTGNEFNVTEAYRNYKIFVATPNL</sequence>
<comment type="caution">
    <text evidence="2">The sequence shown here is derived from an EMBL/GenBank/DDBJ whole genome shotgun (WGS) entry which is preliminary data.</text>
</comment>
<evidence type="ECO:0008006" key="4">
    <source>
        <dbReference type="Google" id="ProtNLM"/>
    </source>
</evidence>
<reference evidence="2 3" key="1">
    <citation type="submission" date="2019-01" db="EMBL/GenBank/DDBJ databases">
        <title>Filimonas sp. strain TTM-71.</title>
        <authorList>
            <person name="Chen W.-M."/>
        </authorList>
    </citation>
    <scope>NUCLEOTIDE SEQUENCE [LARGE SCALE GENOMIC DNA]</scope>
    <source>
        <strain evidence="2 3">TTM-71</strain>
    </source>
</reference>
<dbReference type="RefSeq" id="WP_129001893.1">
    <property type="nucleotide sequence ID" value="NZ_SDHZ01000001.1"/>
</dbReference>
<evidence type="ECO:0000313" key="3">
    <source>
        <dbReference type="Proteomes" id="UP000290545"/>
    </source>
</evidence>
<keyword evidence="3" id="KW-1185">Reference proteome</keyword>
<organism evidence="2 3">
    <name type="scientific">Filimonas effusa</name>
    <dbReference type="NCBI Taxonomy" id="2508721"/>
    <lineage>
        <taxon>Bacteria</taxon>
        <taxon>Pseudomonadati</taxon>
        <taxon>Bacteroidota</taxon>
        <taxon>Chitinophagia</taxon>
        <taxon>Chitinophagales</taxon>
        <taxon>Chitinophagaceae</taxon>
        <taxon>Filimonas</taxon>
    </lineage>
</organism>
<name>A0A4Q1DC12_9BACT</name>
<accession>A0A4Q1DC12</accession>
<evidence type="ECO:0000313" key="2">
    <source>
        <dbReference type="EMBL" id="RXK86143.1"/>
    </source>
</evidence>